<dbReference type="Gene3D" id="3.30.70.3320">
    <property type="match status" value="1"/>
</dbReference>
<dbReference type="STRING" id="630390.A0A180GIF9"/>
<protein>
    <submittedName>
        <fullName evidence="1 2">Uncharacterized protein</fullName>
    </submittedName>
</protein>
<proteinExistence type="predicted"/>
<dbReference type="Proteomes" id="UP000005240">
    <property type="component" value="Unassembled WGS sequence"/>
</dbReference>
<gene>
    <name evidence="1" type="ORF">PTTG_03762</name>
</gene>
<evidence type="ECO:0000313" key="1">
    <source>
        <dbReference type="EMBL" id="OAV91753.1"/>
    </source>
</evidence>
<sequence>MAYRQCMHLDCCSTLALILPGPSPRPSLPPKLISVTAKNKGLPIAMLAVTGLPLDNLQKAVSLASDKPPPPHPNTQVSFFNGPKAFIVTGHPFTFLGLVSLPTGKNLRLTPTSTNPRSNPASISPCSPCASSPLECPMEGCVSQIMHLVAKGGIGPGDPNWWEPKTGANLRIGGPQRLLPT</sequence>
<accession>A0A180GIF9</accession>
<dbReference type="AlphaFoldDB" id="A0A180GIF9"/>
<evidence type="ECO:0000313" key="3">
    <source>
        <dbReference type="Proteomes" id="UP000005240"/>
    </source>
</evidence>
<name>A0A180GIF9_PUCT1</name>
<dbReference type="VEuPathDB" id="FungiDB:PTTG_03762"/>
<dbReference type="EMBL" id="ADAS02000075">
    <property type="protein sequence ID" value="OAV91753.1"/>
    <property type="molecule type" value="Genomic_DNA"/>
</dbReference>
<organism evidence="1">
    <name type="scientific">Puccinia triticina (isolate 1-1 / race 1 (BBBD))</name>
    <name type="common">Brown leaf rust fungus</name>
    <dbReference type="NCBI Taxonomy" id="630390"/>
    <lineage>
        <taxon>Eukaryota</taxon>
        <taxon>Fungi</taxon>
        <taxon>Dikarya</taxon>
        <taxon>Basidiomycota</taxon>
        <taxon>Pucciniomycotina</taxon>
        <taxon>Pucciniomycetes</taxon>
        <taxon>Pucciniales</taxon>
        <taxon>Pucciniaceae</taxon>
        <taxon>Puccinia</taxon>
    </lineage>
</organism>
<dbReference type="EnsemblFungi" id="PTTG_03762-t43_1">
    <property type="protein sequence ID" value="PTTG_03762-t43_1-p1"/>
    <property type="gene ID" value="PTTG_03762"/>
</dbReference>
<reference evidence="2" key="4">
    <citation type="submission" date="2025-05" db="UniProtKB">
        <authorList>
            <consortium name="EnsemblFungi"/>
        </authorList>
    </citation>
    <scope>IDENTIFICATION</scope>
    <source>
        <strain evidence="2">isolate 1-1 / race 1 (BBBD)</strain>
    </source>
</reference>
<reference evidence="1" key="1">
    <citation type="submission" date="2009-11" db="EMBL/GenBank/DDBJ databases">
        <authorList>
            <consortium name="The Broad Institute Genome Sequencing Platform"/>
            <person name="Ward D."/>
            <person name="Feldgarden M."/>
            <person name="Earl A."/>
            <person name="Young S.K."/>
            <person name="Zeng Q."/>
            <person name="Koehrsen M."/>
            <person name="Alvarado L."/>
            <person name="Berlin A."/>
            <person name="Bochicchio J."/>
            <person name="Borenstein D."/>
            <person name="Chapman S.B."/>
            <person name="Chen Z."/>
            <person name="Engels R."/>
            <person name="Freedman E."/>
            <person name="Gellesch M."/>
            <person name="Goldberg J."/>
            <person name="Griggs A."/>
            <person name="Gujja S."/>
            <person name="Heilman E."/>
            <person name="Heiman D."/>
            <person name="Hepburn T."/>
            <person name="Howarth C."/>
            <person name="Jen D."/>
            <person name="Larson L."/>
            <person name="Lewis B."/>
            <person name="Mehta T."/>
            <person name="Park D."/>
            <person name="Pearson M."/>
            <person name="Roberts A."/>
            <person name="Saif S."/>
            <person name="Shea T."/>
            <person name="Shenoy N."/>
            <person name="Sisk P."/>
            <person name="Stolte C."/>
            <person name="Sykes S."/>
            <person name="Thomson T."/>
            <person name="Walk T."/>
            <person name="White J."/>
            <person name="Yandava C."/>
            <person name="Izard J."/>
            <person name="Baranova O.V."/>
            <person name="Blanton J.M."/>
            <person name="Tanner A.C."/>
            <person name="Dewhirst F.E."/>
            <person name="Haas B."/>
            <person name="Nusbaum C."/>
            <person name="Birren B."/>
        </authorList>
    </citation>
    <scope>NUCLEOTIDE SEQUENCE [LARGE SCALE GENOMIC DNA]</scope>
    <source>
        <strain evidence="1">1-1 BBBD Race 1</strain>
    </source>
</reference>
<keyword evidence="3" id="KW-1185">Reference proteome</keyword>
<evidence type="ECO:0000313" key="2">
    <source>
        <dbReference type="EnsemblFungi" id="PTTG_03762-t43_1-p1"/>
    </source>
</evidence>
<reference evidence="2 3" key="3">
    <citation type="journal article" date="2017" name="G3 (Bethesda)">
        <title>Comparative analysis highlights variable genome content of wheat rusts and divergence of the mating loci.</title>
        <authorList>
            <person name="Cuomo C.A."/>
            <person name="Bakkeren G."/>
            <person name="Khalil H.B."/>
            <person name="Panwar V."/>
            <person name="Joly D."/>
            <person name="Linning R."/>
            <person name="Sakthikumar S."/>
            <person name="Song X."/>
            <person name="Adiconis X."/>
            <person name="Fan L."/>
            <person name="Goldberg J.M."/>
            <person name="Levin J.Z."/>
            <person name="Young S."/>
            <person name="Zeng Q."/>
            <person name="Anikster Y."/>
            <person name="Bruce M."/>
            <person name="Wang M."/>
            <person name="Yin C."/>
            <person name="McCallum B."/>
            <person name="Szabo L.J."/>
            <person name="Hulbert S."/>
            <person name="Chen X."/>
            <person name="Fellers J.P."/>
        </authorList>
    </citation>
    <scope>NUCLEOTIDE SEQUENCE</scope>
    <source>
        <strain evidence="2">isolate 1-1 / race 1 (BBBD)</strain>
        <strain evidence="3">Isolate 1-1 / race 1 (BBBD)</strain>
    </source>
</reference>
<reference evidence="1" key="2">
    <citation type="submission" date="2016-05" db="EMBL/GenBank/DDBJ databases">
        <title>Comparative analysis highlights variable genome content of wheat rusts and divergence of the mating loci.</title>
        <authorList>
            <person name="Cuomo C.A."/>
            <person name="Bakkeren G."/>
            <person name="Szabo L."/>
            <person name="Khalil H."/>
            <person name="Joly D."/>
            <person name="Goldberg J."/>
            <person name="Young S."/>
            <person name="Zeng Q."/>
            <person name="Fellers J."/>
        </authorList>
    </citation>
    <scope>NUCLEOTIDE SEQUENCE [LARGE SCALE GENOMIC DNA]</scope>
    <source>
        <strain evidence="1">1-1 BBBD Race 1</strain>
    </source>
</reference>